<reference evidence="4" key="2">
    <citation type="submission" date="2020-04" db="EMBL/GenBank/DDBJ databases">
        <authorList>
            <consortium name="NCBI Genome Project"/>
        </authorList>
    </citation>
    <scope>NUCLEOTIDE SEQUENCE</scope>
    <source>
        <strain evidence="4">CBS 304.34</strain>
    </source>
</reference>
<name>A0A6A6YED4_9PEZI</name>
<gene>
    <name evidence="2 4" type="ORF">BDZ99DRAFT_88219</name>
</gene>
<dbReference type="OrthoDB" id="2350934at2759"/>
<accession>A0A6A6YED4</accession>
<reference evidence="2 4" key="1">
    <citation type="journal article" date="2020" name="Stud. Mycol.">
        <title>101 Dothideomycetes genomes: a test case for predicting lifestyles and emergence of pathogens.</title>
        <authorList>
            <person name="Haridas S."/>
            <person name="Albert R."/>
            <person name="Binder M."/>
            <person name="Bloem J."/>
            <person name="Labutti K."/>
            <person name="Salamov A."/>
            <person name="Andreopoulos B."/>
            <person name="Baker S."/>
            <person name="Barry K."/>
            <person name="Bills G."/>
            <person name="Bluhm B."/>
            <person name="Cannon C."/>
            <person name="Castanera R."/>
            <person name="Culley D."/>
            <person name="Daum C."/>
            <person name="Ezra D."/>
            <person name="Gonzalez J."/>
            <person name="Henrissat B."/>
            <person name="Kuo A."/>
            <person name="Liang C."/>
            <person name="Lipzen A."/>
            <person name="Lutzoni F."/>
            <person name="Magnuson J."/>
            <person name="Mondo S."/>
            <person name="Nolan M."/>
            <person name="Ohm R."/>
            <person name="Pangilinan J."/>
            <person name="Park H.-J."/>
            <person name="Ramirez L."/>
            <person name="Alfaro M."/>
            <person name="Sun H."/>
            <person name="Tritt A."/>
            <person name="Yoshinaga Y."/>
            <person name="Zwiers L.-H."/>
            <person name="Turgeon B."/>
            <person name="Goodwin S."/>
            <person name="Spatafora J."/>
            <person name="Crous P."/>
            <person name="Grigoriev I."/>
        </authorList>
    </citation>
    <scope>NUCLEOTIDE SEQUENCE</scope>
    <source>
        <strain evidence="2 4">CBS 304.34</strain>
    </source>
</reference>
<keyword evidence="3" id="KW-1185">Reference proteome</keyword>
<dbReference type="EMBL" id="MU003706">
    <property type="protein sequence ID" value="KAF2806928.1"/>
    <property type="molecule type" value="Genomic_DNA"/>
</dbReference>
<evidence type="ECO:0000313" key="4">
    <source>
        <dbReference type="RefSeq" id="XP_033573892.1"/>
    </source>
</evidence>
<dbReference type="AlphaFoldDB" id="A0A6A6YED4"/>
<dbReference type="Proteomes" id="UP000504636">
    <property type="component" value="Unplaced"/>
</dbReference>
<proteinExistence type="predicted"/>
<dbReference type="GeneID" id="54469885"/>
<feature type="region of interest" description="Disordered" evidence="1">
    <location>
        <begin position="33"/>
        <end position="74"/>
    </location>
</feature>
<reference evidence="4" key="3">
    <citation type="submission" date="2025-04" db="UniProtKB">
        <authorList>
            <consortium name="RefSeq"/>
        </authorList>
    </citation>
    <scope>IDENTIFICATION</scope>
    <source>
        <strain evidence="4">CBS 304.34</strain>
    </source>
</reference>
<sequence length="99" mass="11114">MQTPWRSAESMHWQLGEQEMNARANAPIFQLHHSTTSIPSPPPSCTATAQVSEGDLSSGRGARTAPVLKTGQKRDRESVDFVEELYLRNKRKIEMALTY</sequence>
<organism evidence="2">
    <name type="scientific">Mytilinidion resinicola</name>
    <dbReference type="NCBI Taxonomy" id="574789"/>
    <lineage>
        <taxon>Eukaryota</taxon>
        <taxon>Fungi</taxon>
        <taxon>Dikarya</taxon>
        <taxon>Ascomycota</taxon>
        <taxon>Pezizomycotina</taxon>
        <taxon>Dothideomycetes</taxon>
        <taxon>Pleosporomycetidae</taxon>
        <taxon>Mytilinidiales</taxon>
        <taxon>Mytilinidiaceae</taxon>
        <taxon>Mytilinidion</taxon>
    </lineage>
</organism>
<dbReference type="RefSeq" id="XP_033573892.1">
    <property type="nucleotide sequence ID" value="XM_033728992.1"/>
</dbReference>
<evidence type="ECO:0000313" key="2">
    <source>
        <dbReference type="EMBL" id="KAF2806928.1"/>
    </source>
</evidence>
<protein>
    <submittedName>
        <fullName evidence="2 4">Uncharacterized protein</fullName>
    </submittedName>
</protein>
<evidence type="ECO:0000256" key="1">
    <source>
        <dbReference type="SAM" id="MobiDB-lite"/>
    </source>
</evidence>
<evidence type="ECO:0000313" key="3">
    <source>
        <dbReference type="Proteomes" id="UP000504636"/>
    </source>
</evidence>